<feature type="chain" id="PRO_5045636420" evidence="1">
    <location>
        <begin position="29"/>
        <end position="151"/>
    </location>
</feature>
<dbReference type="EMBL" id="BAAAUV010000012">
    <property type="protein sequence ID" value="GAA3221247.1"/>
    <property type="molecule type" value="Genomic_DNA"/>
</dbReference>
<gene>
    <name evidence="3" type="ORF">GCM10010468_46270</name>
</gene>
<evidence type="ECO:0000313" key="4">
    <source>
        <dbReference type="Proteomes" id="UP001501237"/>
    </source>
</evidence>
<keyword evidence="4" id="KW-1185">Reference proteome</keyword>
<protein>
    <submittedName>
        <fullName evidence="3">Lamin tail domain-containing protein</fullName>
    </submittedName>
</protein>
<reference evidence="4" key="1">
    <citation type="journal article" date="2019" name="Int. J. Syst. Evol. Microbiol.">
        <title>The Global Catalogue of Microorganisms (GCM) 10K type strain sequencing project: providing services to taxonomists for standard genome sequencing and annotation.</title>
        <authorList>
            <consortium name="The Broad Institute Genomics Platform"/>
            <consortium name="The Broad Institute Genome Sequencing Center for Infectious Disease"/>
            <person name="Wu L."/>
            <person name="Ma J."/>
        </authorList>
    </citation>
    <scope>NUCLEOTIDE SEQUENCE [LARGE SCALE GENOMIC DNA]</scope>
    <source>
        <strain evidence="4">JCM 9377</strain>
    </source>
</reference>
<dbReference type="Gene3D" id="2.60.40.1260">
    <property type="entry name" value="Lamin Tail domain"/>
    <property type="match status" value="1"/>
</dbReference>
<dbReference type="InterPro" id="IPR001322">
    <property type="entry name" value="Lamin_tail_dom"/>
</dbReference>
<sequence length="151" mass="16223">MNLLKAAAVFIAIGVLAPTSGFTTVAFATPKPTFKITRVYHDSPGTDRGGAASLNAERIVIRNASKKTRNLRGWSVRDSSGDRYTFPSTSVGPGKSVTLHTGRGGNSPGHRYWGRTWYAWKNSGDTATLRNTSGKRVDSCKASGSRNWASC</sequence>
<organism evidence="3 4">
    <name type="scientific">Actinocorallia longicatena</name>
    <dbReference type="NCBI Taxonomy" id="111803"/>
    <lineage>
        <taxon>Bacteria</taxon>
        <taxon>Bacillati</taxon>
        <taxon>Actinomycetota</taxon>
        <taxon>Actinomycetes</taxon>
        <taxon>Streptosporangiales</taxon>
        <taxon>Thermomonosporaceae</taxon>
        <taxon>Actinocorallia</taxon>
    </lineage>
</organism>
<keyword evidence="1" id="KW-0732">Signal</keyword>
<feature type="domain" description="LTD" evidence="2">
    <location>
        <begin position="22"/>
        <end position="150"/>
    </location>
</feature>
<name>A0ABP6QDP3_9ACTN</name>
<feature type="signal peptide" evidence="1">
    <location>
        <begin position="1"/>
        <end position="28"/>
    </location>
</feature>
<dbReference type="Pfam" id="PF00932">
    <property type="entry name" value="LTD"/>
    <property type="match status" value="1"/>
</dbReference>
<dbReference type="PROSITE" id="PS51841">
    <property type="entry name" value="LTD"/>
    <property type="match status" value="1"/>
</dbReference>
<accession>A0ABP6QDP3</accession>
<dbReference type="Proteomes" id="UP001501237">
    <property type="component" value="Unassembled WGS sequence"/>
</dbReference>
<comment type="caution">
    <text evidence="3">The sequence shown here is derived from an EMBL/GenBank/DDBJ whole genome shotgun (WGS) entry which is preliminary data.</text>
</comment>
<dbReference type="SUPFAM" id="SSF74853">
    <property type="entry name" value="Lamin A/C globular tail domain"/>
    <property type="match status" value="1"/>
</dbReference>
<dbReference type="InterPro" id="IPR036415">
    <property type="entry name" value="Lamin_tail_dom_sf"/>
</dbReference>
<evidence type="ECO:0000259" key="2">
    <source>
        <dbReference type="PROSITE" id="PS51841"/>
    </source>
</evidence>
<proteinExistence type="predicted"/>
<evidence type="ECO:0000256" key="1">
    <source>
        <dbReference type="SAM" id="SignalP"/>
    </source>
</evidence>
<evidence type="ECO:0000313" key="3">
    <source>
        <dbReference type="EMBL" id="GAA3221247.1"/>
    </source>
</evidence>
<dbReference type="RefSeq" id="WP_344831798.1">
    <property type="nucleotide sequence ID" value="NZ_BAAAUV010000012.1"/>
</dbReference>